<sequence>MDVEKLFGKLLHEVTGSGGNLLKKKHKKYKKKYKHKGGDGDYRQSASSQHVSKKSSLLDNLTGNLTSGKGLLTAIGLGVGAYEIYRTGKQAQQRQTAVGGATQYNPPTTPVQVVSPPPPPPPLTGVQHGVQQEQAMSFVPPVATNSPQTASVAPLRTVLDEQDVARRLIQVMVGAAHADGILDSEEEKAILDRLRTVDLAQEEKMFLLEELHHPRSIAELTQGVEDVRLGQAIYAVAASAVIIDTESERQWFDELGKALGLSPDICLFIEDNQ</sequence>
<evidence type="ECO:0008006" key="4">
    <source>
        <dbReference type="Google" id="ProtNLM"/>
    </source>
</evidence>
<name>A0A444IVZ0_9BACT</name>
<dbReference type="InterPro" id="IPR029024">
    <property type="entry name" value="TerB-like"/>
</dbReference>
<dbReference type="InterPro" id="IPR007486">
    <property type="entry name" value="YebE"/>
</dbReference>
<evidence type="ECO:0000313" key="2">
    <source>
        <dbReference type="EMBL" id="RWX45078.1"/>
    </source>
</evidence>
<protein>
    <recommendedName>
        <fullName evidence="4">Tellurite resistance protein TerB</fullName>
    </recommendedName>
</protein>
<dbReference type="Pfam" id="PF04391">
    <property type="entry name" value="DUF533"/>
    <property type="match status" value="1"/>
</dbReference>
<accession>A0A444IVZ0</accession>
<evidence type="ECO:0000313" key="3">
    <source>
        <dbReference type="Proteomes" id="UP000287853"/>
    </source>
</evidence>
<dbReference type="AlphaFoldDB" id="A0A444IVZ0"/>
<dbReference type="Proteomes" id="UP000287853">
    <property type="component" value="Unassembled WGS sequence"/>
</dbReference>
<proteinExistence type="predicted"/>
<keyword evidence="3" id="KW-1185">Reference proteome</keyword>
<reference evidence="2 3" key="1">
    <citation type="submission" date="2017-01" db="EMBL/GenBank/DDBJ databases">
        <title>The cable genome- insights into the physiology and evolution of filamentous bacteria capable of sulfide oxidation via long distance electron transfer.</title>
        <authorList>
            <person name="Schreiber L."/>
            <person name="Bjerg J.T."/>
            <person name="Boggild A."/>
            <person name="Van De Vossenberg J."/>
            <person name="Meysman F."/>
            <person name="Nielsen L.P."/>
            <person name="Schramm A."/>
            <person name="Kjeldsen K.U."/>
        </authorList>
    </citation>
    <scope>NUCLEOTIDE SEQUENCE [LARGE SCALE GENOMIC DNA]</scope>
    <source>
        <strain evidence="2">MCF</strain>
    </source>
</reference>
<dbReference type="Gene3D" id="1.10.3680.10">
    <property type="entry name" value="TerB-like"/>
    <property type="match status" value="1"/>
</dbReference>
<dbReference type="SUPFAM" id="SSF158682">
    <property type="entry name" value="TerB-like"/>
    <property type="match status" value="1"/>
</dbReference>
<comment type="caution">
    <text evidence="2">The sequence shown here is derived from an EMBL/GenBank/DDBJ whole genome shotgun (WGS) entry which is preliminary data.</text>
</comment>
<dbReference type="CDD" id="cd07178">
    <property type="entry name" value="terB_like_YebE"/>
    <property type="match status" value="1"/>
</dbReference>
<dbReference type="EMBL" id="MTKO01000083">
    <property type="protein sequence ID" value="RWX45078.1"/>
    <property type="molecule type" value="Genomic_DNA"/>
</dbReference>
<evidence type="ECO:0000256" key="1">
    <source>
        <dbReference type="SAM" id="MobiDB-lite"/>
    </source>
</evidence>
<organism evidence="2 3">
    <name type="scientific">Candidatus Electrothrix aarhusensis</name>
    <dbReference type="NCBI Taxonomy" id="1859131"/>
    <lineage>
        <taxon>Bacteria</taxon>
        <taxon>Pseudomonadati</taxon>
        <taxon>Thermodesulfobacteriota</taxon>
        <taxon>Desulfobulbia</taxon>
        <taxon>Desulfobulbales</taxon>
        <taxon>Desulfobulbaceae</taxon>
        <taxon>Candidatus Electrothrix</taxon>
    </lineage>
</organism>
<feature type="region of interest" description="Disordered" evidence="1">
    <location>
        <begin position="32"/>
        <end position="56"/>
    </location>
</feature>
<gene>
    <name evidence="2" type="ORF">H206_02825</name>
</gene>